<evidence type="ECO:0000313" key="3">
    <source>
        <dbReference type="Proteomes" id="UP000554965"/>
    </source>
</evidence>
<dbReference type="Proteomes" id="UP000554965">
    <property type="component" value="Unassembled WGS sequence"/>
</dbReference>
<feature type="region of interest" description="Disordered" evidence="1">
    <location>
        <begin position="81"/>
        <end position="104"/>
    </location>
</feature>
<proteinExistence type="predicted"/>
<comment type="caution">
    <text evidence="2">The sequence shown here is derived from an EMBL/GenBank/DDBJ whole genome shotgun (WGS) entry which is preliminary data.</text>
</comment>
<feature type="region of interest" description="Disordered" evidence="1">
    <location>
        <begin position="1"/>
        <end position="26"/>
    </location>
</feature>
<protein>
    <submittedName>
        <fullName evidence="2">Uncharacterized protein</fullName>
    </submittedName>
</protein>
<dbReference type="EMBL" id="OCTY01000049">
    <property type="protein sequence ID" value="SOK27527.1"/>
    <property type="molecule type" value="Genomic_DNA"/>
</dbReference>
<accession>A0A7Z7IR17</accession>
<evidence type="ECO:0000313" key="2">
    <source>
        <dbReference type="EMBL" id="SOK27527.1"/>
    </source>
</evidence>
<organism evidence="2 3">
    <name type="scientific">Mycobacterium simulans</name>
    <dbReference type="NCBI Taxonomy" id="627089"/>
    <lineage>
        <taxon>Bacteria</taxon>
        <taxon>Bacillati</taxon>
        <taxon>Actinomycetota</taxon>
        <taxon>Actinomycetes</taxon>
        <taxon>Mycobacteriales</taxon>
        <taxon>Mycobacteriaceae</taxon>
        <taxon>Mycobacterium</taxon>
    </lineage>
</organism>
<sequence length="104" mass="9719">MRTTGGGAGGGAASATGVAGGGGNKLEIGNCTRGETVGAGLTGVTTLSCGLGSLAAVGRTSDVSETISTPAARAATPAIAPPVNTKGLRGRMLSSASDSSSRAL</sequence>
<name>A0A7Z7IR17_9MYCO</name>
<keyword evidence="3" id="KW-1185">Reference proteome</keyword>
<feature type="compositionally biased region" description="Gly residues" evidence="1">
    <location>
        <begin position="1"/>
        <end position="24"/>
    </location>
</feature>
<gene>
    <name evidence="2" type="ORF">MSIMFB_05735</name>
</gene>
<dbReference type="AlphaFoldDB" id="A0A7Z7IR17"/>
<feature type="compositionally biased region" description="Low complexity" evidence="1">
    <location>
        <begin position="94"/>
        <end position="104"/>
    </location>
</feature>
<reference evidence="2 3" key="1">
    <citation type="submission" date="2017-10" db="EMBL/GenBank/DDBJ databases">
        <authorList>
            <consortium name="Urmite Genomes"/>
        </authorList>
    </citation>
    <scope>NUCLEOTIDE SEQUENCE [LARGE SCALE GENOMIC DNA]</scope>
    <source>
        <strain evidence="2 3">FB-527</strain>
    </source>
</reference>
<evidence type="ECO:0000256" key="1">
    <source>
        <dbReference type="SAM" id="MobiDB-lite"/>
    </source>
</evidence>